<evidence type="ECO:0000256" key="4">
    <source>
        <dbReference type="ARBA" id="ARBA00023172"/>
    </source>
</evidence>
<proteinExistence type="inferred from homology"/>
<evidence type="ECO:0000259" key="6">
    <source>
        <dbReference type="Pfam" id="PF05598"/>
    </source>
</evidence>
<keyword evidence="3" id="KW-0238">DNA-binding</keyword>
<keyword evidence="2" id="KW-0815">Transposition</keyword>
<organism evidence="7 8">
    <name type="scientific">Streptococcus rupicaprae</name>
    <dbReference type="NCBI Taxonomy" id="759619"/>
    <lineage>
        <taxon>Bacteria</taxon>
        <taxon>Bacillati</taxon>
        <taxon>Bacillota</taxon>
        <taxon>Bacilli</taxon>
        <taxon>Lactobacillales</taxon>
        <taxon>Streptococcaceae</taxon>
        <taxon>Streptococcus</taxon>
    </lineage>
</organism>
<evidence type="ECO:0000256" key="5">
    <source>
        <dbReference type="SAM" id="MobiDB-lite"/>
    </source>
</evidence>
<keyword evidence="4" id="KW-0233">DNA recombination</keyword>
<sequence length="173" mass="20113">MVDIFGKEDKNPAKGGRPHLDFMMRFKVLLLQRLHNLSDDAMEYQLLDRLSFRRFVGCHENQVPDAKTIWLYRDRLTKSGKEIALFHQFYQSLSKEGLIAHQGQIVDAIFVHAPKQRNSRQENKEIKSGKRPSDWNKNKSAQKDTDASWTKKGGQSCYGYKNYICVDAKNLYS</sequence>
<evidence type="ECO:0000313" key="8">
    <source>
        <dbReference type="Proteomes" id="UP001549122"/>
    </source>
</evidence>
<accession>A0ABV2FJ93</accession>
<evidence type="ECO:0000256" key="1">
    <source>
        <dbReference type="ARBA" id="ARBA00010075"/>
    </source>
</evidence>
<gene>
    <name evidence="7" type="ORF">ABID29_001747</name>
</gene>
<evidence type="ECO:0000256" key="2">
    <source>
        <dbReference type="ARBA" id="ARBA00022578"/>
    </source>
</evidence>
<keyword evidence="8" id="KW-1185">Reference proteome</keyword>
<name>A0ABV2FJ93_9STRE</name>
<dbReference type="PANTHER" id="PTHR35604:SF2">
    <property type="entry name" value="TRANSPOSASE INSH FOR INSERTION SEQUENCE ELEMENT IS5A-RELATED"/>
    <property type="match status" value="1"/>
</dbReference>
<dbReference type="Pfam" id="PF05598">
    <property type="entry name" value="DUF772"/>
    <property type="match status" value="1"/>
</dbReference>
<dbReference type="InterPro" id="IPR008490">
    <property type="entry name" value="Transposase_InsH_N"/>
</dbReference>
<feature type="compositionally biased region" description="Basic and acidic residues" evidence="5">
    <location>
        <begin position="119"/>
        <end position="146"/>
    </location>
</feature>
<dbReference type="Proteomes" id="UP001549122">
    <property type="component" value="Unassembled WGS sequence"/>
</dbReference>
<comment type="caution">
    <text evidence="7">The sequence shown here is derived from an EMBL/GenBank/DDBJ whole genome shotgun (WGS) entry which is preliminary data.</text>
</comment>
<dbReference type="NCBIfam" id="NF033581">
    <property type="entry name" value="transpos_IS5_4"/>
    <property type="match status" value="1"/>
</dbReference>
<comment type="similarity">
    <text evidence="1">Belongs to the transposase 11 family.</text>
</comment>
<reference evidence="7 8" key="1">
    <citation type="submission" date="2024-06" db="EMBL/GenBank/DDBJ databases">
        <title>Genomic Encyclopedia of Type Strains, Phase IV (KMG-IV): sequencing the most valuable type-strain genomes for metagenomic binning, comparative biology and taxonomic classification.</title>
        <authorList>
            <person name="Goeker M."/>
        </authorList>
    </citation>
    <scope>NUCLEOTIDE SEQUENCE [LARGE SCALE GENOMIC DNA]</scope>
    <source>
        <strain evidence="7 8">DSM 28303</strain>
    </source>
</reference>
<evidence type="ECO:0000256" key="3">
    <source>
        <dbReference type="ARBA" id="ARBA00023125"/>
    </source>
</evidence>
<dbReference type="InterPro" id="IPR047959">
    <property type="entry name" value="Transpos_IS5"/>
</dbReference>
<feature type="region of interest" description="Disordered" evidence="5">
    <location>
        <begin position="116"/>
        <end position="152"/>
    </location>
</feature>
<feature type="domain" description="Transposase InsH N-terminal" evidence="6">
    <location>
        <begin position="12"/>
        <end position="75"/>
    </location>
</feature>
<dbReference type="EMBL" id="JBEPLO010000020">
    <property type="protein sequence ID" value="MET3558621.1"/>
    <property type="molecule type" value="Genomic_DNA"/>
</dbReference>
<dbReference type="PANTHER" id="PTHR35604">
    <property type="entry name" value="TRANSPOSASE INSH FOR INSERTION SEQUENCE ELEMENT IS5A-RELATED"/>
    <property type="match status" value="1"/>
</dbReference>
<protein>
    <submittedName>
        <fullName evidence="7">IS5 family transposase</fullName>
    </submittedName>
</protein>
<evidence type="ECO:0000313" key="7">
    <source>
        <dbReference type="EMBL" id="MET3558621.1"/>
    </source>
</evidence>